<dbReference type="PROSITE" id="PS51257">
    <property type="entry name" value="PROKAR_LIPOPROTEIN"/>
    <property type="match status" value="1"/>
</dbReference>
<name>A0A1W1YFW2_9FLAO</name>
<reference evidence="3" key="1">
    <citation type="submission" date="2017-04" db="EMBL/GenBank/DDBJ databases">
        <authorList>
            <person name="Varghese N."/>
            <person name="Submissions S."/>
        </authorList>
    </citation>
    <scope>NUCLEOTIDE SEQUENCE [LARGE SCALE GENOMIC DNA]</scope>
    <source>
        <strain evidence="3">DSM 21164</strain>
    </source>
</reference>
<protein>
    <recommendedName>
        <fullName evidence="4">Glycosyl hydrolase family 76</fullName>
    </recommendedName>
</protein>
<evidence type="ECO:0000313" key="3">
    <source>
        <dbReference type="Proteomes" id="UP000192360"/>
    </source>
</evidence>
<gene>
    <name evidence="2" type="ORF">SAMN05660703_0424</name>
</gene>
<dbReference type="GO" id="GO:0005975">
    <property type="term" value="P:carbohydrate metabolic process"/>
    <property type="evidence" value="ECO:0007669"/>
    <property type="project" value="InterPro"/>
</dbReference>
<dbReference type="EMBL" id="FWXO01000001">
    <property type="protein sequence ID" value="SMC35110.1"/>
    <property type="molecule type" value="Genomic_DNA"/>
</dbReference>
<dbReference type="AlphaFoldDB" id="A0A1W1YFW2"/>
<evidence type="ECO:0000313" key="2">
    <source>
        <dbReference type="EMBL" id="SMC35110.1"/>
    </source>
</evidence>
<dbReference type="OrthoDB" id="1171174at2"/>
<dbReference type="SUPFAM" id="SSF48208">
    <property type="entry name" value="Six-hairpin glycosidases"/>
    <property type="match status" value="1"/>
</dbReference>
<dbReference type="RefSeq" id="WP_084059745.1">
    <property type="nucleotide sequence ID" value="NZ_FWXO01000001.1"/>
</dbReference>
<evidence type="ECO:0000256" key="1">
    <source>
        <dbReference type="SAM" id="MobiDB-lite"/>
    </source>
</evidence>
<proteinExistence type="predicted"/>
<feature type="compositionally biased region" description="Low complexity" evidence="1">
    <location>
        <begin position="42"/>
        <end position="57"/>
    </location>
</feature>
<dbReference type="InterPro" id="IPR008928">
    <property type="entry name" value="6-hairpin_glycosidase_sf"/>
</dbReference>
<accession>A0A1W1YFW2</accession>
<evidence type="ECO:0008006" key="4">
    <source>
        <dbReference type="Google" id="ProtNLM"/>
    </source>
</evidence>
<dbReference type="Proteomes" id="UP000192360">
    <property type="component" value="Unassembled WGS sequence"/>
</dbReference>
<feature type="region of interest" description="Disordered" evidence="1">
    <location>
        <begin position="33"/>
        <end position="57"/>
    </location>
</feature>
<keyword evidence="3" id="KW-1185">Reference proteome</keyword>
<organism evidence="2 3">
    <name type="scientific">Cellulophaga tyrosinoxydans</name>
    <dbReference type="NCBI Taxonomy" id="504486"/>
    <lineage>
        <taxon>Bacteria</taxon>
        <taxon>Pseudomonadati</taxon>
        <taxon>Bacteroidota</taxon>
        <taxon>Flavobacteriia</taxon>
        <taxon>Flavobacteriales</taxon>
        <taxon>Flavobacteriaceae</taxon>
        <taxon>Cellulophaga</taxon>
    </lineage>
</organism>
<sequence>MQLRKLSSFLILSILTYSCETDTIETIAEINHPNSILDPETEQNSNSSSETETDTNNDINLGAQNWIGAMQLENGLLESTERSNFVSLYDNALSILFFTSEGEFTKAEKTLDYFNAKMETELLNGSGGYYQFRNKEGENGNRTWLGDNAWLLIAINNYHFYAKNNKYQAMANHLTNWIRSLQDIDGGLWGGKNADGTPIHKVTEGILTAFNAVEGYDDFHKNILRYLKNERWEATENVLVAWPENPTYTYALDLHSLAYGILEAYDEDILDNTSRYLNTQIATVTTEEITGYCFDEDKDVVWLEGTAQMAMAYKSAGSATQAQKLITQIEKTFINSSLHGNSNGVPYASNYATSFGSGMLWDHADVTPAISSTVWYLFAKQNFNPFTIGKNKNMPVSDRFWVQ</sequence>